<dbReference type="Gene3D" id="3.40.50.880">
    <property type="match status" value="1"/>
</dbReference>
<reference evidence="3 4" key="1">
    <citation type="submission" date="2015-02" db="EMBL/GenBank/DDBJ databases">
        <title>Draft genome of a novel marine cyanobacterium (Chroococcales) isolated from South Atlantic Ocean.</title>
        <authorList>
            <person name="Rigonato J."/>
            <person name="Alvarenga D.O."/>
            <person name="Branco L.H."/>
            <person name="Varani A.M."/>
            <person name="Brandini F.P."/>
            <person name="Fiore M.F."/>
        </authorList>
    </citation>
    <scope>NUCLEOTIDE SEQUENCE [LARGE SCALE GENOMIC DNA]</scope>
    <source>
        <strain evidence="3 4">CENA595</strain>
    </source>
</reference>
<dbReference type="AlphaFoldDB" id="A0A0D8ZKT8"/>
<keyword evidence="1" id="KW-1133">Transmembrane helix</keyword>
<dbReference type="OrthoDB" id="6382410at2"/>
<keyword evidence="1" id="KW-0812">Transmembrane</keyword>
<dbReference type="InterPro" id="IPR002818">
    <property type="entry name" value="DJ-1/PfpI"/>
</dbReference>
<keyword evidence="4" id="KW-1185">Reference proteome</keyword>
<dbReference type="PANTHER" id="PTHR43130">
    <property type="entry name" value="ARAC-FAMILY TRANSCRIPTIONAL REGULATOR"/>
    <property type="match status" value="1"/>
</dbReference>
<evidence type="ECO:0000313" key="4">
    <source>
        <dbReference type="Proteomes" id="UP000032452"/>
    </source>
</evidence>
<feature type="transmembrane region" description="Helical" evidence="1">
    <location>
        <begin position="12"/>
        <end position="32"/>
    </location>
</feature>
<dbReference type="SUPFAM" id="SSF52317">
    <property type="entry name" value="Class I glutamine amidotransferase-like"/>
    <property type="match status" value="1"/>
</dbReference>
<feature type="domain" description="DJ-1/PfpI" evidence="2">
    <location>
        <begin position="14"/>
        <end position="170"/>
    </location>
</feature>
<organism evidence="3 4">
    <name type="scientific">Aliterella atlantica CENA595</name>
    <dbReference type="NCBI Taxonomy" id="1618023"/>
    <lineage>
        <taxon>Bacteria</taxon>
        <taxon>Bacillati</taxon>
        <taxon>Cyanobacteriota</taxon>
        <taxon>Cyanophyceae</taxon>
        <taxon>Chroococcidiopsidales</taxon>
        <taxon>Aliterellaceae</taxon>
        <taxon>Aliterella</taxon>
    </lineage>
</organism>
<evidence type="ECO:0000313" key="3">
    <source>
        <dbReference type="EMBL" id="KJH69453.1"/>
    </source>
</evidence>
<evidence type="ECO:0000259" key="2">
    <source>
        <dbReference type="Pfam" id="PF01965"/>
    </source>
</evidence>
<evidence type="ECO:0000256" key="1">
    <source>
        <dbReference type="SAM" id="Phobius"/>
    </source>
</evidence>
<dbReference type="CDD" id="cd03139">
    <property type="entry name" value="GATase1_PfpI_2"/>
    <property type="match status" value="1"/>
</dbReference>
<dbReference type="Pfam" id="PF01965">
    <property type="entry name" value="DJ-1_PfpI"/>
    <property type="match status" value="1"/>
</dbReference>
<dbReference type="GO" id="GO:0006355">
    <property type="term" value="P:regulation of DNA-templated transcription"/>
    <property type="evidence" value="ECO:0007669"/>
    <property type="project" value="TreeGrafter"/>
</dbReference>
<comment type="caution">
    <text evidence="3">The sequence shown here is derived from an EMBL/GenBank/DDBJ whole genome shotgun (WGS) entry which is preliminary data.</text>
</comment>
<dbReference type="InterPro" id="IPR029062">
    <property type="entry name" value="Class_I_gatase-like"/>
</dbReference>
<dbReference type="PANTHER" id="PTHR43130:SF2">
    <property type="entry name" value="DJ-1_PFPI DOMAIN-CONTAINING PROTEIN"/>
    <property type="match status" value="1"/>
</dbReference>
<dbReference type="EMBL" id="JYON01000044">
    <property type="protein sequence ID" value="KJH69453.1"/>
    <property type="molecule type" value="Genomic_DNA"/>
</dbReference>
<dbReference type="RefSeq" id="WP_045057209.1">
    <property type="nucleotide sequence ID" value="NZ_CAWMDP010000055.1"/>
</dbReference>
<accession>A0A0D8ZKT8</accession>
<name>A0A0D8ZKT8_9CYAN</name>
<dbReference type="InterPro" id="IPR052158">
    <property type="entry name" value="INH-QAR"/>
</dbReference>
<dbReference type="Proteomes" id="UP000032452">
    <property type="component" value="Unassembled WGS sequence"/>
</dbReference>
<proteinExistence type="predicted"/>
<feature type="transmembrane region" description="Helical" evidence="1">
    <location>
        <begin position="101"/>
        <end position="120"/>
    </location>
</feature>
<dbReference type="STRING" id="1618023.UH38_23855"/>
<keyword evidence="1" id="KW-0472">Membrane</keyword>
<protein>
    <submittedName>
        <fullName evidence="3">Thiamine biosynthesis protein ThiJ</fullName>
    </submittedName>
</protein>
<gene>
    <name evidence="3" type="ORF">UH38_23855</name>
</gene>
<sequence>MITQPRNRSFAIGMMLFPNLTLLNFTAAYEVFSRLPSAKVYLLAPTLDPVYTESGFRLLPNTSFESSPALDVLFVPGGLGVNARLEDAAFLHFLKTQGDRALYVTSVCTGSLLLAAAGLLQGYRATTHWFAMDLLELFGVEAVTERVVIDRSRITGAGVTAALDFGLVLAAKLYGEKVAQEIQLSLEYAPNPIFQCGSPQTASFEIVENFRAEERSIWETQRRAIQRSLNPS</sequence>